<gene>
    <name evidence="4" type="ORF">TeGR_g15092</name>
</gene>
<dbReference type="InterPro" id="IPR029058">
    <property type="entry name" value="AB_hydrolase_fold"/>
</dbReference>
<evidence type="ECO:0000256" key="3">
    <source>
        <dbReference type="SAM" id="SignalP"/>
    </source>
</evidence>
<feature type="chain" id="PRO_5047125914" description="Feruloyl esterase" evidence="3">
    <location>
        <begin position="22"/>
        <end position="317"/>
    </location>
</feature>
<feature type="signal peptide" evidence="3">
    <location>
        <begin position="1"/>
        <end position="21"/>
    </location>
</feature>
<dbReference type="InterPro" id="IPR050955">
    <property type="entry name" value="Plant_Biomass_Hydrol_Est"/>
</dbReference>
<dbReference type="EMBL" id="BRYB01004918">
    <property type="protein sequence ID" value="GMI18874.1"/>
    <property type="molecule type" value="Genomic_DNA"/>
</dbReference>
<comment type="caution">
    <text evidence="4">The sequence shown here is derived from an EMBL/GenBank/DDBJ whole genome shotgun (WGS) entry which is preliminary data.</text>
</comment>
<sequence>MVFRPAFTLLLLLLSSSPSSSSSVSELSVSFDNTTRHALVFVPSGADLTAPIPVVLNFHALASDPAAQMLMSDMNTIAERENFVVVYPRGLEGAQVWTPLPAPGPTYSLNGGGCCPAACSKGADDVGYTRFLLDEYLEDELRLTFDRSRIYATGMSNGGFMTNRVGCEMSDVIAAIAPVSGPLMNGASIAWKSDPFECDITRPVPVLHMHGLADIIVPFNGDRLLSFPKIEDSVNGWASRNGLGDDVKWTSSYENGDVACDSAGANSNNVTLCRIKGGGHSWPGAPGGLCPEHGPFACTRDIVASEEIWRFFSSKSL</sequence>
<reference evidence="4 5" key="1">
    <citation type="journal article" date="2023" name="Commun. Biol.">
        <title>Genome analysis of Parmales, the sister group of diatoms, reveals the evolutionary specialization of diatoms from phago-mixotrophs to photoautotrophs.</title>
        <authorList>
            <person name="Ban H."/>
            <person name="Sato S."/>
            <person name="Yoshikawa S."/>
            <person name="Yamada K."/>
            <person name="Nakamura Y."/>
            <person name="Ichinomiya M."/>
            <person name="Sato N."/>
            <person name="Blanc-Mathieu R."/>
            <person name="Endo H."/>
            <person name="Kuwata A."/>
            <person name="Ogata H."/>
        </authorList>
    </citation>
    <scope>NUCLEOTIDE SEQUENCE [LARGE SCALE GENOMIC DNA]</scope>
</reference>
<evidence type="ECO:0000313" key="4">
    <source>
        <dbReference type="EMBL" id="GMI18874.1"/>
    </source>
</evidence>
<proteinExistence type="predicted"/>
<organism evidence="4 5">
    <name type="scientific">Tetraparma gracilis</name>
    <dbReference type="NCBI Taxonomy" id="2962635"/>
    <lineage>
        <taxon>Eukaryota</taxon>
        <taxon>Sar</taxon>
        <taxon>Stramenopiles</taxon>
        <taxon>Ochrophyta</taxon>
        <taxon>Bolidophyceae</taxon>
        <taxon>Parmales</taxon>
        <taxon>Triparmaceae</taxon>
        <taxon>Tetraparma</taxon>
    </lineage>
</organism>
<name>A0ABQ6M3C4_9STRA</name>
<evidence type="ECO:0000313" key="5">
    <source>
        <dbReference type="Proteomes" id="UP001165060"/>
    </source>
</evidence>
<dbReference type="PANTHER" id="PTHR43037:SF5">
    <property type="entry name" value="FERULOYL ESTERASE"/>
    <property type="match status" value="1"/>
</dbReference>
<dbReference type="PANTHER" id="PTHR43037">
    <property type="entry name" value="UNNAMED PRODUCT-RELATED"/>
    <property type="match status" value="1"/>
</dbReference>
<keyword evidence="5" id="KW-1185">Reference proteome</keyword>
<keyword evidence="1 3" id="KW-0732">Signal</keyword>
<accession>A0ABQ6M3C4</accession>
<keyword evidence="2" id="KW-0378">Hydrolase</keyword>
<evidence type="ECO:0000256" key="2">
    <source>
        <dbReference type="ARBA" id="ARBA00022801"/>
    </source>
</evidence>
<evidence type="ECO:0008006" key="6">
    <source>
        <dbReference type="Google" id="ProtNLM"/>
    </source>
</evidence>
<protein>
    <recommendedName>
        <fullName evidence="6">Feruloyl esterase</fullName>
    </recommendedName>
</protein>
<dbReference type="Proteomes" id="UP001165060">
    <property type="component" value="Unassembled WGS sequence"/>
</dbReference>
<evidence type="ECO:0000256" key="1">
    <source>
        <dbReference type="ARBA" id="ARBA00022729"/>
    </source>
</evidence>
<dbReference type="Gene3D" id="3.40.50.1820">
    <property type="entry name" value="alpha/beta hydrolase"/>
    <property type="match status" value="1"/>
</dbReference>
<dbReference type="SUPFAM" id="SSF53474">
    <property type="entry name" value="alpha/beta-Hydrolases"/>
    <property type="match status" value="1"/>
</dbReference>